<sequence>MKLREHQADALAAIEVAAADGEPRMTLVSACGTGKTLIAVAAAGSLVPRGNVLVVMPTRALVMQTIRRWREAGRNGMALGVCSVTQRDTGMSTDEVVMTQCPQEIAAVAKASGPFTVFTTYGSLHHIREAHAQFGCPPWDLVVVDEAHRTCSAFGTGWGTVHDDAAIPARLRLYMTATPRVWGRRRAATDELLTERIPLATMEHREIFGPIVYQLGMPQAIELNILADYQVVVPVVEDEDADLHAILAASTPGVTAHHDGLRNGAVQVALLRAILEHGLRRVLVFYNRIDDAEAFAASLPQTALQVGPPLRREALWSRAIHSKQPNADRHALLIDFGDPDRPCAVLSNVRVLNEGVDMPDVDAVVFVQPRYSIIDAIQAIGRGLRQPPGAGKKTTLVFPVYARRGARATDLFKNSSFETLFTLLQALRAHDESFMDRIALPITRPRGGRLQVQPSFYAHPERAAQLAQVLGLEIAVPAIGTWEQALASASAYHQCFGHLDVPAPYIDDDGFSLGLCLSNLRLRQALNRLPPEQYEALDALGMRWAAGRSAPESMLERARAWAEDNGHLFVPGSEEVGGHKLGAWLAAQRQKATAGRLPAERQQALEAIDPYWNPPWPREWHRKYLRAKLLSPGPEPWRRTPDVPYQRGDGTIDEWVGRQQRDFFRLHHREQRDLLRAIGIHPRPGGREYGGTLHALAVATRTDDPEPAYSKPSLAVVPQAREADSRGSELSDLESTFDLALQDAAAFLKREGHLDVPQRHYECRRSAIADRVNPLGWWIGLFRSTPHILNAEQRRRWEKMQKKLKEGKPRGPAPAA</sequence>
<evidence type="ECO:0000259" key="1">
    <source>
        <dbReference type="PROSITE" id="PS51192"/>
    </source>
</evidence>
<dbReference type="GO" id="GO:0005829">
    <property type="term" value="C:cytosol"/>
    <property type="evidence" value="ECO:0007669"/>
    <property type="project" value="TreeGrafter"/>
</dbReference>
<dbReference type="Pfam" id="PF03457">
    <property type="entry name" value="HA"/>
    <property type="match status" value="2"/>
</dbReference>
<dbReference type="InterPro" id="IPR050742">
    <property type="entry name" value="Helicase_Restrict-Modif_Enz"/>
</dbReference>
<dbReference type="InterPro" id="IPR027417">
    <property type="entry name" value="P-loop_NTPase"/>
</dbReference>
<dbReference type="AlphaFoldDB" id="A0A239NYC3"/>
<evidence type="ECO:0000313" key="3">
    <source>
        <dbReference type="EMBL" id="SNT59877.1"/>
    </source>
</evidence>
<accession>A0A239NYC3</accession>
<evidence type="ECO:0000313" key="4">
    <source>
        <dbReference type="Proteomes" id="UP000198280"/>
    </source>
</evidence>
<dbReference type="InterPro" id="IPR005114">
    <property type="entry name" value="Helicase_assoc"/>
</dbReference>
<dbReference type="Proteomes" id="UP000198280">
    <property type="component" value="Unassembled WGS sequence"/>
</dbReference>
<feature type="domain" description="Helicase ATP-binding" evidence="1">
    <location>
        <begin position="16"/>
        <end position="197"/>
    </location>
</feature>
<dbReference type="SUPFAM" id="SSF52540">
    <property type="entry name" value="P-loop containing nucleoside triphosphate hydrolases"/>
    <property type="match status" value="1"/>
</dbReference>
<dbReference type="Gene3D" id="3.40.50.300">
    <property type="entry name" value="P-loop containing nucleotide triphosphate hydrolases"/>
    <property type="match status" value="2"/>
</dbReference>
<dbReference type="SMART" id="SM00487">
    <property type="entry name" value="DEXDc"/>
    <property type="match status" value="1"/>
</dbReference>
<reference evidence="3 4" key="1">
    <citation type="submission" date="2017-06" db="EMBL/GenBank/DDBJ databases">
        <authorList>
            <person name="Kim H.J."/>
            <person name="Triplett B.A."/>
        </authorList>
    </citation>
    <scope>NUCLEOTIDE SEQUENCE [LARGE SCALE GENOMIC DNA]</scope>
    <source>
        <strain evidence="3 4">CGMCC 4.1858</strain>
    </source>
</reference>
<dbReference type="RefSeq" id="WP_179280253.1">
    <property type="nucleotide sequence ID" value="NZ_FZOF01000058.1"/>
</dbReference>
<feature type="domain" description="Helicase C-terminal" evidence="2">
    <location>
        <begin position="269"/>
        <end position="435"/>
    </location>
</feature>
<keyword evidence="4" id="KW-1185">Reference proteome</keyword>
<evidence type="ECO:0000259" key="2">
    <source>
        <dbReference type="PROSITE" id="PS51194"/>
    </source>
</evidence>
<dbReference type="InterPro" id="IPR014001">
    <property type="entry name" value="Helicase_ATP-bd"/>
</dbReference>
<dbReference type="GO" id="GO:0016787">
    <property type="term" value="F:hydrolase activity"/>
    <property type="evidence" value="ECO:0007669"/>
    <property type="project" value="InterPro"/>
</dbReference>
<protein>
    <submittedName>
        <fullName evidence="3">Helicase associated domain-containing protein</fullName>
    </submittedName>
</protein>
<gene>
    <name evidence="3" type="ORF">SAMN05216252_15810</name>
</gene>
<dbReference type="PANTHER" id="PTHR47396:SF1">
    <property type="entry name" value="ATP-DEPENDENT HELICASE IRC3-RELATED"/>
    <property type="match status" value="1"/>
</dbReference>
<dbReference type="PROSITE" id="PS51194">
    <property type="entry name" value="HELICASE_CTER"/>
    <property type="match status" value="1"/>
</dbReference>
<organism evidence="3 4">
    <name type="scientific">Actinacidiphila glaucinigra</name>
    <dbReference type="NCBI Taxonomy" id="235986"/>
    <lineage>
        <taxon>Bacteria</taxon>
        <taxon>Bacillati</taxon>
        <taxon>Actinomycetota</taxon>
        <taxon>Actinomycetes</taxon>
        <taxon>Kitasatosporales</taxon>
        <taxon>Streptomycetaceae</taxon>
        <taxon>Actinacidiphila</taxon>
    </lineage>
</organism>
<dbReference type="GO" id="GO:0003677">
    <property type="term" value="F:DNA binding"/>
    <property type="evidence" value="ECO:0007669"/>
    <property type="project" value="InterPro"/>
</dbReference>
<dbReference type="EMBL" id="FZOF01000058">
    <property type="protein sequence ID" value="SNT59877.1"/>
    <property type="molecule type" value="Genomic_DNA"/>
</dbReference>
<dbReference type="Gene3D" id="6.10.140.530">
    <property type="match status" value="1"/>
</dbReference>
<dbReference type="PROSITE" id="PS51192">
    <property type="entry name" value="HELICASE_ATP_BIND_1"/>
    <property type="match status" value="1"/>
</dbReference>
<dbReference type="InterPro" id="IPR006935">
    <property type="entry name" value="Helicase/UvrB_N"/>
</dbReference>
<name>A0A239NYC3_9ACTN</name>
<proteinExistence type="predicted"/>
<dbReference type="SMART" id="SM00490">
    <property type="entry name" value="HELICc"/>
    <property type="match status" value="1"/>
</dbReference>
<dbReference type="Pfam" id="PF00271">
    <property type="entry name" value="Helicase_C"/>
    <property type="match status" value="1"/>
</dbReference>
<dbReference type="PANTHER" id="PTHR47396">
    <property type="entry name" value="TYPE I RESTRICTION ENZYME ECOKI R PROTEIN"/>
    <property type="match status" value="1"/>
</dbReference>
<dbReference type="InterPro" id="IPR001650">
    <property type="entry name" value="Helicase_C-like"/>
</dbReference>
<dbReference type="Pfam" id="PF04851">
    <property type="entry name" value="ResIII"/>
    <property type="match status" value="1"/>
</dbReference>
<dbReference type="GO" id="GO:0005524">
    <property type="term" value="F:ATP binding"/>
    <property type="evidence" value="ECO:0007669"/>
    <property type="project" value="InterPro"/>
</dbReference>